<reference evidence="4" key="1">
    <citation type="journal article" date="2019" name="Int. J. Syst. Evol. Microbiol.">
        <title>The Global Catalogue of Microorganisms (GCM) 10K type strain sequencing project: providing services to taxonomists for standard genome sequencing and annotation.</title>
        <authorList>
            <consortium name="The Broad Institute Genomics Platform"/>
            <consortium name="The Broad Institute Genome Sequencing Center for Infectious Disease"/>
            <person name="Wu L."/>
            <person name="Ma J."/>
        </authorList>
    </citation>
    <scope>NUCLEOTIDE SEQUENCE [LARGE SCALE GENOMIC DNA]</scope>
    <source>
        <strain evidence="4">JCM 31319</strain>
    </source>
</reference>
<accession>A0ABW3SKS1</accession>
<dbReference type="PROSITE" id="PS51257">
    <property type="entry name" value="PROKAR_LIPOPROTEIN"/>
    <property type="match status" value="1"/>
</dbReference>
<evidence type="ECO:0000256" key="1">
    <source>
        <dbReference type="SAM" id="SignalP"/>
    </source>
</evidence>
<feature type="signal peptide" evidence="1">
    <location>
        <begin position="1"/>
        <end position="34"/>
    </location>
</feature>
<dbReference type="InterPro" id="IPR054243">
    <property type="entry name" value="DUF6970"/>
</dbReference>
<proteinExistence type="predicted"/>
<dbReference type="Proteomes" id="UP001597094">
    <property type="component" value="Unassembled WGS sequence"/>
</dbReference>
<dbReference type="RefSeq" id="WP_377523212.1">
    <property type="nucleotide sequence ID" value="NZ_JBHTLD010000023.1"/>
</dbReference>
<feature type="domain" description="DUF6970" evidence="2">
    <location>
        <begin position="58"/>
        <end position="135"/>
    </location>
</feature>
<comment type="caution">
    <text evidence="3">The sequence shown here is derived from an EMBL/GenBank/DDBJ whole genome shotgun (WGS) entry which is preliminary data.</text>
</comment>
<evidence type="ECO:0000313" key="4">
    <source>
        <dbReference type="Proteomes" id="UP001597094"/>
    </source>
</evidence>
<sequence length="140" mass="15317">MNLTPRIAPLQSFCYALALGLSIALIACSSGASASATSASSPASTEADNPAWLNELIQELKAAEPTNPPAKIYSYTYDYQTVYYLTGHCCDFPSKLYDARGNLYCEPDGGITGKGDGRCSDFLERRENEKLIWEDKRESN</sequence>
<evidence type="ECO:0000259" key="2">
    <source>
        <dbReference type="Pfam" id="PF22311"/>
    </source>
</evidence>
<feature type="chain" id="PRO_5046322340" evidence="1">
    <location>
        <begin position="35"/>
        <end position="140"/>
    </location>
</feature>
<keyword evidence="4" id="KW-1185">Reference proteome</keyword>
<name>A0ABW3SKS1_9BACT</name>
<gene>
    <name evidence="3" type="ORF">ACFQ2O_04495</name>
</gene>
<dbReference type="Pfam" id="PF22311">
    <property type="entry name" value="DUF6970"/>
    <property type="match status" value="1"/>
</dbReference>
<keyword evidence="1" id="KW-0732">Signal</keyword>
<protein>
    <submittedName>
        <fullName evidence="3">DUF6970 domain-containing protein</fullName>
    </submittedName>
</protein>
<evidence type="ECO:0000313" key="3">
    <source>
        <dbReference type="EMBL" id="MFD1185458.1"/>
    </source>
</evidence>
<dbReference type="EMBL" id="JBHTLD010000023">
    <property type="protein sequence ID" value="MFD1185458.1"/>
    <property type="molecule type" value="Genomic_DNA"/>
</dbReference>
<organism evidence="3 4">
    <name type="scientific">Pontibacter rugosus</name>
    <dbReference type="NCBI Taxonomy" id="1745966"/>
    <lineage>
        <taxon>Bacteria</taxon>
        <taxon>Pseudomonadati</taxon>
        <taxon>Bacteroidota</taxon>
        <taxon>Cytophagia</taxon>
        <taxon>Cytophagales</taxon>
        <taxon>Hymenobacteraceae</taxon>
        <taxon>Pontibacter</taxon>
    </lineage>
</organism>